<dbReference type="Proteomes" id="UP000076871">
    <property type="component" value="Unassembled WGS sequence"/>
</dbReference>
<keyword evidence="2" id="KW-1185">Reference proteome</keyword>
<evidence type="ECO:0008006" key="3">
    <source>
        <dbReference type="Google" id="ProtNLM"/>
    </source>
</evidence>
<name>A0A165AQU8_9APHY</name>
<protein>
    <recommendedName>
        <fullName evidence="3">CxC2-like cysteine cluster KDZ transposase-associated domain-containing protein</fullName>
    </recommendedName>
</protein>
<dbReference type="STRING" id="1314785.A0A165AQU8"/>
<sequence>LEQFHLLSTQANVSGYQFYMALECCTNNTGLNTPKDRYPELMRLIRQWRHLKMLKRFGRGHDPGGVATTSTGSCAVQCPACPHPSMNLPEDWQNAPPE</sequence>
<dbReference type="RefSeq" id="XP_040757218.1">
    <property type="nucleotide sequence ID" value="XM_040905348.1"/>
</dbReference>
<feature type="non-terminal residue" evidence="1">
    <location>
        <position position="1"/>
    </location>
</feature>
<reference evidence="1 2" key="1">
    <citation type="journal article" date="2016" name="Mol. Biol. Evol.">
        <title>Comparative Genomics of Early-Diverging Mushroom-Forming Fungi Provides Insights into the Origins of Lignocellulose Decay Capabilities.</title>
        <authorList>
            <person name="Nagy L.G."/>
            <person name="Riley R."/>
            <person name="Tritt A."/>
            <person name="Adam C."/>
            <person name="Daum C."/>
            <person name="Floudas D."/>
            <person name="Sun H."/>
            <person name="Yadav J.S."/>
            <person name="Pangilinan J."/>
            <person name="Larsson K.H."/>
            <person name="Matsuura K."/>
            <person name="Barry K."/>
            <person name="Labutti K."/>
            <person name="Kuo R."/>
            <person name="Ohm R.A."/>
            <person name="Bhattacharya S.S."/>
            <person name="Shirouzu T."/>
            <person name="Yoshinaga Y."/>
            <person name="Martin F.M."/>
            <person name="Grigoriev I.V."/>
            <person name="Hibbett D.S."/>
        </authorList>
    </citation>
    <scope>NUCLEOTIDE SEQUENCE [LARGE SCALE GENOMIC DNA]</scope>
    <source>
        <strain evidence="1 2">93-53</strain>
    </source>
</reference>
<organism evidence="1 2">
    <name type="scientific">Laetiporus sulphureus 93-53</name>
    <dbReference type="NCBI Taxonomy" id="1314785"/>
    <lineage>
        <taxon>Eukaryota</taxon>
        <taxon>Fungi</taxon>
        <taxon>Dikarya</taxon>
        <taxon>Basidiomycota</taxon>
        <taxon>Agaricomycotina</taxon>
        <taxon>Agaricomycetes</taxon>
        <taxon>Polyporales</taxon>
        <taxon>Laetiporus</taxon>
    </lineage>
</organism>
<dbReference type="InParanoid" id="A0A165AQU8"/>
<dbReference type="GeneID" id="63822378"/>
<evidence type="ECO:0000313" key="1">
    <source>
        <dbReference type="EMBL" id="KZS99477.1"/>
    </source>
</evidence>
<proteinExistence type="predicted"/>
<dbReference type="EMBL" id="KV427842">
    <property type="protein sequence ID" value="KZS99477.1"/>
    <property type="molecule type" value="Genomic_DNA"/>
</dbReference>
<dbReference type="OrthoDB" id="2795915at2759"/>
<evidence type="ECO:0000313" key="2">
    <source>
        <dbReference type="Proteomes" id="UP000076871"/>
    </source>
</evidence>
<accession>A0A165AQU8</accession>
<dbReference type="AlphaFoldDB" id="A0A165AQU8"/>
<gene>
    <name evidence="1" type="ORF">LAESUDRAFT_667925</name>
</gene>